<name>A0A395LHP4_9SPHN</name>
<evidence type="ECO:0000313" key="1">
    <source>
        <dbReference type="EMBL" id="RDS76403.1"/>
    </source>
</evidence>
<dbReference type="AlphaFoldDB" id="A0A395LHP4"/>
<sequence>MSRYPIADFAAELSPHQQDSFAIFALRAPYERVRGYAAQQTRVMAAGGAPAGAPRNWRGG</sequence>
<gene>
    <name evidence="1" type="ORF">DL238_01450</name>
</gene>
<reference evidence="1 2" key="1">
    <citation type="submission" date="2018-07" db="EMBL/GenBank/DDBJ databases">
        <title>Erythrobacter nanhaiensis sp. nov., a novel member of the genus Erythrobacter isolated from the South China Sea.</title>
        <authorList>
            <person name="Chen X."/>
            <person name="Liu J."/>
        </authorList>
    </citation>
    <scope>NUCLEOTIDE SEQUENCE [LARGE SCALE GENOMIC DNA]</scope>
    <source>
        <strain evidence="1 2">S-5</strain>
    </source>
</reference>
<keyword evidence="2" id="KW-1185">Reference proteome</keyword>
<dbReference type="EMBL" id="QRBB01000001">
    <property type="protein sequence ID" value="RDS76403.1"/>
    <property type="molecule type" value="Genomic_DNA"/>
</dbReference>
<proteinExistence type="predicted"/>
<protein>
    <submittedName>
        <fullName evidence="1">Uncharacterized protein</fullName>
    </submittedName>
</protein>
<comment type="caution">
    <text evidence="1">The sequence shown here is derived from an EMBL/GenBank/DDBJ whole genome shotgun (WGS) entry which is preliminary data.</text>
</comment>
<accession>A0A395LHP4</accession>
<dbReference type="Proteomes" id="UP000254101">
    <property type="component" value="Unassembled WGS sequence"/>
</dbReference>
<organism evidence="1 2">
    <name type="scientific">Alteriqipengyuania lutimaris</name>
    <dbReference type="NCBI Taxonomy" id="1538146"/>
    <lineage>
        <taxon>Bacteria</taxon>
        <taxon>Pseudomonadati</taxon>
        <taxon>Pseudomonadota</taxon>
        <taxon>Alphaproteobacteria</taxon>
        <taxon>Sphingomonadales</taxon>
        <taxon>Erythrobacteraceae</taxon>
        <taxon>Alteriqipengyuania</taxon>
    </lineage>
</organism>
<evidence type="ECO:0000313" key="2">
    <source>
        <dbReference type="Proteomes" id="UP000254101"/>
    </source>
</evidence>